<dbReference type="SUPFAM" id="SSF52172">
    <property type="entry name" value="CheY-like"/>
    <property type="match status" value="1"/>
</dbReference>
<evidence type="ECO:0000256" key="7">
    <source>
        <dbReference type="SAM" id="MobiDB-lite"/>
    </source>
</evidence>
<gene>
    <name evidence="10" type="ORF">N658DRAFT_45542</name>
</gene>
<reference evidence="10" key="1">
    <citation type="journal article" date="2023" name="Mol. Phylogenet. Evol.">
        <title>Genome-scale phylogeny and comparative genomics of the fungal order Sordariales.</title>
        <authorList>
            <person name="Hensen N."/>
            <person name="Bonometti L."/>
            <person name="Westerberg I."/>
            <person name="Brannstrom I.O."/>
            <person name="Guillou S."/>
            <person name="Cros-Aarteil S."/>
            <person name="Calhoun S."/>
            <person name="Haridas S."/>
            <person name="Kuo A."/>
            <person name="Mondo S."/>
            <person name="Pangilinan J."/>
            <person name="Riley R."/>
            <person name="LaButti K."/>
            <person name="Andreopoulos B."/>
            <person name="Lipzen A."/>
            <person name="Chen C."/>
            <person name="Yan M."/>
            <person name="Daum C."/>
            <person name="Ng V."/>
            <person name="Clum A."/>
            <person name="Steindorff A."/>
            <person name="Ohm R.A."/>
            <person name="Martin F."/>
            <person name="Silar P."/>
            <person name="Natvig D.O."/>
            <person name="Lalanne C."/>
            <person name="Gautier V."/>
            <person name="Ament-Velasquez S.L."/>
            <person name="Kruys A."/>
            <person name="Hutchinson M.I."/>
            <person name="Powell A.J."/>
            <person name="Barry K."/>
            <person name="Miller A.N."/>
            <person name="Grigoriev I.V."/>
            <person name="Debuchy R."/>
            <person name="Gladieux P."/>
            <person name="Hiltunen Thoren M."/>
            <person name="Johannesson H."/>
        </authorList>
    </citation>
    <scope>NUCLEOTIDE SEQUENCE</scope>
    <source>
        <strain evidence="10">CBS 757.83</strain>
    </source>
</reference>
<dbReference type="EMBL" id="MU863724">
    <property type="protein sequence ID" value="KAK4096277.1"/>
    <property type="molecule type" value="Genomic_DNA"/>
</dbReference>
<evidence type="ECO:0000313" key="11">
    <source>
        <dbReference type="Proteomes" id="UP001305647"/>
    </source>
</evidence>
<dbReference type="InterPro" id="IPR003594">
    <property type="entry name" value="HATPase_dom"/>
</dbReference>
<keyword evidence="5" id="KW-0418">Kinase</keyword>
<dbReference type="CDD" id="cd00082">
    <property type="entry name" value="HisKA"/>
    <property type="match status" value="1"/>
</dbReference>
<keyword evidence="11" id="KW-1185">Reference proteome</keyword>
<feature type="region of interest" description="Disordered" evidence="7">
    <location>
        <begin position="1093"/>
        <end position="1146"/>
    </location>
</feature>
<dbReference type="PROSITE" id="PS50109">
    <property type="entry name" value="HIS_KIN"/>
    <property type="match status" value="1"/>
</dbReference>
<dbReference type="SUPFAM" id="SSF55781">
    <property type="entry name" value="GAF domain-like"/>
    <property type="match status" value="1"/>
</dbReference>
<protein>
    <recommendedName>
        <fullName evidence="2">histidine kinase</fullName>
        <ecNumber evidence="2">2.7.13.3</ecNumber>
    </recommendedName>
</protein>
<dbReference type="GO" id="GO:0000155">
    <property type="term" value="F:phosphorelay sensor kinase activity"/>
    <property type="evidence" value="ECO:0007669"/>
    <property type="project" value="InterPro"/>
</dbReference>
<name>A0AAN6PVC8_9PEZI</name>
<dbReference type="SMART" id="SM00448">
    <property type="entry name" value="REC"/>
    <property type="match status" value="1"/>
</dbReference>
<dbReference type="GO" id="GO:0005886">
    <property type="term" value="C:plasma membrane"/>
    <property type="evidence" value="ECO:0007669"/>
    <property type="project" value="TreeGrafter"/>
</dbReference>
<dbReference type="Pfam" id="PF00512">
    <property type="entry name" value="HisKA"/>
    <property type="match status" value="1"/>
</dbReference>
<reference evidence="10" key="2">
    <citation type="submission" date="2023-05" db="EMBL/GenBank/DDBJ databases">
        <authorList>
            <consortium name="Lawrence Berkeley National Laboratory"/>
            <person name="Steindorff A."/>
            <person name="Hensen N."/>
            <person name="Bonometti L."/>
            <person name="Westerberg I."/>
            <person name="Brannstrom I.O."/>
            <person name="Guillou S."/>
            <person name="Cros-Aarteil S."/>
            <person name="Calhoun S."/>
            <person name="Haridas S."/>
            <person name="Kuo A."/>
            <person name="Mondo S."/>
            <person name="Pangilinan J."/>
            <person name="Riley R."/>
            <person name="Labutti K."/>
            <person name="Andreopoulos B."/>
            <person name="Lipzen A."/>
            <person name="Chen C."/>
            <person name="Yanf M."/>
            <person name="Daum C."/>
            <person name="Ng V."/>
            <person name="Clum A."/>
            <person name="Ohm R."/>
            <person name="Martin F."/>
            <person name="Silar P."/>
            <person name="Natvig D."/>
            <person name="Lalanne C."/>
            <person name="Gautier V."/>
            <person name="Ament-Velasquez S.L."/>
            <person name="Kruys A."/>
            <person name="Hutchinson M.I."/>
            <person name="Powell A.J."/>
            <person name="Barry K."/>
            <person name="Miller A.N."/>
            <person name="Grigoriev I.V."/>
            <person name="Debuchy R."/>
            <person name="Gladieux P."/>
            <person name="Thoren M.H."/>
            <person name="Johannesson H."/>
        </authorList>
    </citation>
    <scope>NUCLEOTIDE SEQUENCE</scope>
    <source>
        <strain evidence="10">CBS 757.83</strain>
    </source>
</reference>
<feature type="modified residue" description="4-aspartylphosphate" evidence="6">
    <location>
        <position position="1202"/>
    </location>
</feature>
<feature type="domain" description="Response regulatory" evidence="9">
    <location>
        <begin position="1151"/>
        <end position="1272"/>
    </location>
</feature>
<dbReference type="Proteomes" id="UP001305647">
    <property type="component" value="Unassembled WGS sequence"/>
</dbReference>
<dbReference type="Gene3D" id="1.10.287.130">
    <property type="match status" value="1"/>
</dbReference>
<dbReference type="CDD" id="cd17546">
    <property type="entry name" value="REC_hyHK_CKI1_RcsC-like"/>
    <property type="match status" value="1"/>
</dbReference>
<evidence type="ECO:0000256" key="2">
    <source>
        <dbReference type="ARBA" id="ARBA00012438"/>
    </source>
</evidence>
<dbReference type="InterPro" id="IPR005467">
    <property type="entry name" value="His_kinase_dom"/>
</dbReference>
<dbReference type="PRINTS" id="PR00344">
    <property type="entry name" value="BCTRLSENSOR"/>
</dbReference>
<evidence type="ECO:0000256" key="5">
    <source>
        <dbReference type="ARBA" id="ARBA00022777"/>
    </source>
</evidence>
<feature type="domain" description="Histidine kinase" evidence="8">
    <location>
        <begin position="587"/>
        <end position="879"/>
    </location>
</feature>
<feature type="compositionally biased region" description="Basic and acidic residues" evidence="7">
    <location>
        <begin position="1110"/>
        <end position="1124"/>
    </location>
</feature>
<feature type="compositionally biased region" description="Low complexity" evidence="7">
    <location>
        <begin position="1132"/>
        <end position="1142"/>
    </location>
</feature>
<dbReference type="SMART" id="SM00387">
    <property type="entry name" value="HATPase_c"/>
    <property type="match status" value="1"/>
</dbReference>
<evidence type="ECO:0000259" key="9">
    <source>
        <dbReference type="PROSITE" id="PS50110"/>
    </source>
</evidence>
<dbReference type="PROSITE" id="PS50110">
    <property type="entry name" value="RESPONSE_REGULATORY"/>
    <property type="match status" value="1"/>
</dbReference>
<dbReference type="AlphaFoldDB" id="A0AAN6PVC8"/>
<evidence type="ECO:0000256" key="1">
    <source>
        <dbReference type="ARBA" id="ARBA00000085"/>
    </source>
</evidence>
<feature type="region of interest" description="Disordered" evidence="7">
    <location>
        <begin position="650"/>
        <end position="674"/>
    </location>
</feature>
<dbReference type="EC" id="2.7.13.3" evidence="2"/>
<dbReference type="Gene3D" id="3.40.50.2300">
    <property type="match status" value="1"/>
</dbReference>
<dbReference type="GO" id="GO:0009927">
    <property type="term" value="F:histidine phosphotransfer kinase activity"/>
    <property type="evidence" value="ECO:0007669"/>
    <property type="project" value="TreeGrafter"/>
</dbReference>
<evidence type="ECO:0000256" key="4">
    <source>
        <dbReference type="ARBA" id="ARBA00022679"/>
    </source>
</evidence>
<dbReference type="InterPro" id="IPR036097">
    <property type="entry name" value="HisK_dim/P_sf"/>
</dbReference>
<feature type="region of interest" description="Disordered" evidence="7">
    <location>
        <begin position="1035"/>
        <end position="1060"/>
    </location>
</feature>
<dbReference type="InterPro" id="IPR001789">
    <property type="entry name" value="Sig_transdc_resp-reg_receiver"/>
</dbReference>
<feature type="region of interest" description="Disordered" evidence="7">
    <location>
        <begin position="276"/>
        <end position="322"/>
    </location>
</feature>
<comment type="caution">
    <text evidence="10">The sequence shown here is derived from an EMBL/GenBank/DDBJ whole genome shotgun (WGS) entry which is preliminary data.</text>
</comment>
<dbReference type="SUPFAM" id="SSF55874">
    <property type="entry name" value="ATPase domain of HSP90 chaperone/DNA topoisomerase II/histidine kinase"/>
    <property type="match status" value="1"/>
</dbReference>
<dbReference type="InterPro" id="IPR003661">
    <property type="entry name" value="HisK_dim/P_dom"/>
</dbReference>
<dbReference type="InterPro" id="IPR036890">
    <property type="entry name" value="HATPase_C_sf"/>
</dbReference>
<evidence type="ECO:0000256" key="6">
    <source>
        <dbReference type="PROSITE-ProRule" id="PRU00169"/>
    </source>
</evidence>
<comment type="catalytic activity">
    <reaction evidence="1">
        <text>ATP + protein L-histidine = ADP + protein N-phospho-L-histidine.</text>
        <dbReference type="EC" id="2.7.13.3"/>
    </reaction>
</comment>
<dbReference type="InterPro" id="IPR004358">
    <property type="entry name" value="Sig_transdc_His_kin-like_C"/>
</dbReference>
<feature type="compositionally biased region" description="Polar residues" evidence="7">
    <location>
        <begin position="287"/>
        <end position="303"/>
    </location>
</feature>
<dbReference type="Gene3D" id="3.30.565.10">
    <property type="entry name" value="Histidine kinase-like ATPase, C-terminal domain"/>
    <property type="match status" value="1"/>
</dbReference>
<sequence length="1274" mass="139034">MTTAAHDSDSDSASSWEAARERETFKYDALEISTAALRNPEAAKPIPSAVLSSTPDPSLTAFAQLGLYRLEGSRALVSLFDRKNQHIVAEAVRATPLNLDDDHRDQLWLCGTAVPRATSICEHVLAGPASSLTIPGTDTGDTPRELPVSVLLNLDQDARFCNVQDPSKRFYVGVPIRSPAGINIGVYCIFDDKPRQYVSAEEVQFIRDMSVTIMSYLEAKRSHECYRREERMVRGLGSFVEGKAMLSNWSHSSNPSSFKDIPGVQEGSLNKYLRAGSMDGQLPPAESSKSPTNDTFSAPTRTRSIIGAPDSPVGRKHRSSPSDVLQAAVEGVFSKASNIVRESIEVAGVAYLDASVRSFGGLVGHGMPSPPVLGKPQSEQESSGDDSEVPGRSPDTAGETAAYCDVLGFSTFEASSVNGDKARLPLTTFPEKLLQVLLHRHPHGRIYNMEPDPVSPLPDGTRLDLPLCSVNRRQDSETESGAVASHLTRAVTDRPRDENRPKTKHVITSTLSRMFPGARSVAFVPLYDAQRNRWFAGSFVWTRTPTRIFTPENELSYLKAFGLTIMSEVTRLHIKAADKTKMDVLGAISHELRSPLHAVVGAAELLRQTHLDGSQEAFLRTIQISSTTLLDTIDHLLDYGKMNPLLKTAGLERSNSGRLRPRQSRQDPAATVSESLRGVAPVQLDRLAEEVVESVLVGFGSMLATENQDVMWGYHRSLASHRPVAPTEHSPGQTGAEPPIPVQILFDIEPADTWLFCIHPGAFRRIIMNLFGNSLKFTKKGFIKVNMKQEKFQADKPPGVQQETGKIVLTVTDTGKGISEEYLRNQLYTPFAQEDHFAPGTGLGLSLIRQVVTALGGEIHVTSQVGVGTSVKVFLPLPFGQRTSDEDDTFGASTQELAGSRVLLRGCGDDCPENRFRGYDKNGNRLPDISKSQLELLETICNGWLNMQVVSENEAYIDPPDFVIQTREFWTGLEQVGGALSLLTCPHVFICRTPRVVQSMKAQRPRHIPAFVELTSQPLGPRKLATALLDSRRRWEEAKQGQLPTPPGSITSPSIENEGPLLCSTPSQAEAVTAVLKDAGILAPKSSALPLRSVTVPHKVQPRKVQPRTTRQEESEPESDDSRAVPDGSVLAAPPTSAPAPEASEKTMRQSVLIVDDNPINLKILAAYMKQLGLPHGMAQNGLQALEAYKASPSQYSCLLTDVSMPLMDGIESSRRVREFERASQLPPCKIIAITGLSGSAVEQDAFASGVDRFLTRPVTLKHIVATLEELGLR</sequence>
<dbReference type="SUPFAM" id="SSF47384">
    <property type="entry name" value="Homodimeric domain of signal transducing histidine kinase"/>
    <property type="match status" value="1"/>
</dbReference>
<proteinExistence type="predicted"/>
<dbReference type="Pfam" id="PF02518">
    <property type="entry name" value="HATPase_c"/>
    <property type="match status" value="1"/>
</dbReference>
<organism evidence="10 11">
    <name type="scientific">Parathielavia hyrcaniae</name>
    <dbReference type="NCBI Taxonomy" id="113614"/>
    <lineage>
        <taxon>Eukaryota</taxon>
        <taxon>Fungi</taxon>
        <taxon>Dikarya</taxon>
        <taxon>Ascomycota</taxon>
        <taxon>Pezizomycotina</taxon>
        <taxon>Sordariomycetes</taxon>
        <taxon>Sordariomycetidae</taxon>
        <taxon>Sordariales</taxon>
        <taxon>Chaetomiaceae</taxon>
        <taxon>Parathielavia</taxon>
    </lineage>
</organism>
<dbReference type="PANTHER" id="PTHR43047">
    <property type="entry name" value="TWO-COMPONENT HISTIDINE PROTEIN KINASE"/>
    <property type="match status" value="1"/>
</dbReference>
<feature type="region of interest" description="Disordered" evidence="7">
    <location>
        <begin position="367"/>
        <end position="398"/>
    </location>
</feature>
<accession>A0AAN6PVC8</accession>
<evidence type="ECO:0000256" key="3">
    <source>
        <dbReference type="ARBA" id="ARBA00022553"/>
    </source>
</evidence>
<keyword evidence="4" id="KW-0808">Transferase</keyword>
<dbReference type="PANTHER" id="PTHR43047:SF72">
    <property type="entry name" value="OSMOSENSING HISTIDINE PROTEIN KINASE SLN1"/>
    <property type="match status" value="1"/>
</dbReference>
<dbReference type="Pfam" id="PF00072">
    <property type="entry name" value="Response_reg"/>
    <property type="match status" value="1"/>
</dbReference>
<dbReference type="SMART" id="SM00388">
    <property type="entry name" value="HisKA"/>
    <property type="match status" value="1"/>
</dbReference>
<dbReference type="InterPro" id="IPR011006">
    <property type="entry name" value="CheY-like_superfamily"/>
</dbReference>
<evidence type="ECO:0000313" key="10">
    <source>
        <dbReference type="EMBL" id="KAK4096277.1"/>
    </source>
</evidence>
<evidence type="ECO:0000259" key="8">
    <source>
        <dbReference type="PROSITE" id="PS50109"/>
    </source>
</evidence>
<keyword evidence="3 6" id="KW-0597">Phosphoprotein</keyword>